<dbReference type="SUPFAM" id="SSF53383">
    <property type="entry name" value="PLP-dependent transferases"/>
    <property type="match status" value="1"/>
</dbReference>
<organism evidence="8 9">
    <name type="scientific">Arenibacter nanhaiticus</name>
    <dbReference type="NCBI Taxonomy" id="558155"/>
    <lineage>
        <taxon>Bacteria</taxon>
        <taxon>Pseudomonadati</taxon>
        <taxon>Bacteroidota</taxon>
        <taxon>Flavobacteriia</taxon>
        <taxon>Flavobacteriales</taxon>
        <taxon>Flavobacteriaceae</taxon>
        <taxon>Arenibacter</taxon>
    </lineage>
</organism>
<name>A0A1M6E9N1_9FLAO</name>
<reference evidence="9" key="1">
    <citation type="submission" date="2016-11" db="EMBL/GenBank/DDBJ databases">
        <authorList>
            <person name="Varghese N."/>
            <person name="Submissions S."/>
        </authorList>
    </citation>
    <scope>NUCLEOTIDE SEQUENCE [LARGE SCALE GENOMIC DNA]</scope>
    <source>
        <strain evidence="9">CGMCC 1.8863</strain>
    </source>
</reference>
<evidence type="ECO:0000256" key="4">
    <source>
        <dbReference type="ARBA" id="ARBA00022898"/>
    </source>
</evidence>
<dbReference type="PANTHER" id="PTHR45677:SF8">
    <property type="entry name" value="CYSTEINE SULFINIC ACID DECARBOXYLASE"/>
    <property type="match status" value="1"/>
</dbReference>
<dbReference type="InterPro" id="IPR010977">
    <property type="entry name" value="Aromatic_deC"/>
</dbReference>
<comment type="similarity">
    <text evidence="2 7">Belongs to the group II decarboxylase family.</text>
</comment>
<dbReference type="AlphaFoldDB" id="A0A1M6E9N1"/>
<proteinExistence type="inferred from homology"/>
<dbReference type="GO" id="GO:0019752">
    <property type="term" value="P:carboxylic acid metabolic process"/>
    <property type="evidence" value="ECO:0007669"/>
    <property type="project" value="InterPro"/>
</dbReference>
<dbReference type="OrthoDB" id="9803665at2"/>
<protein>
    <submittedName>
        <fullName evidence="8">L-2,4-diaminobutyrate decarboxylase</fullName>
    </submittedName>
</protein>
<dbReference type="InterPro" id="IPR002129">
    <property type="entry name" value="PyrdxlP-dep_de-COase"/>
</dbReference>
<dbReference type="Proteomes" id="UP000184231">
    <property type="component" value="Unassembled WGS sequence"/>
</dbReference>
<dbReference type="Gene3D" id="3.40.640.10">
    <property type="entry name" value="Type I PLP-dependent aspartate aminotransferase-like (Major domain)"/>
    <property type="match status" value="1"/>
</dbReference>
<dbReference type="GO" id="GO:0006520">
    <property type="term" value="P:amino acid metabolic process"/>
    <property type="evidence" value="ECO:0007669"/>
    <property type="project" value="InterPro"/>
</dbReference>
<dbReference type="PRINTS" id="PR00800">
    <property type="entry name" value="YHDCRBOXLASE"/>
</dbReference>
<gene>
    <name evidence="8" type="ORF">SAMN04487911_10677</name>
</gene>
<dbReference type="InterPro" id="IPR015424">
    <property type="entry name" value="PyrdxlP-dep_Trfase"/>
</dbReference>
<keyword evidence="4 6" id="KW-0663">Pyridoxal phosphate</keyword>
<evidence type="ECO:0000256" key="7">
    <source>
        <dbReference type="RuleBase" id="RU000382"/>
    </source>
</evidence>
<dbReference type="GO" id="GO:0030170">
    <property type="term" value="F:pyridoxal phosphate binding"/>
    <property type="evidence" value="ECO:0007669"/>
    <property type="project" value="InterPro"/>
</dbReference>
<evidence type="ECO:0000256" key="6">
    <source>
        <dbReference type="PIRSR" id="PIRSR602129-50"/>
    </source>
</evidence>
<dbReference type="Pfam" id="PF00282">
    <property type="entry name" value="Pyridoxal_deC"/>
    <property type="match status" value="1"/>
</dbReference>
<accession>A0A1M6E9N1</accession>
<dbReference type="InterPro" id="IPR015421">
    <property type="entry name" value="PyrdxlP-dep_Trfase_major"/>
</dbReference>
<dbReference type="STRING" id="558155.SAMN04487911_10677"/>
<sequence length="482" mass="53481">MKNTLLGSAYSSEDFRKRGHELIDSLADHLEQTTLGKSEKVLDWVLPKDEHHYWTDFLKNGDENALFKTIMSRSIHVHHPKYIGHQVSPPAPITALTGLIGSLLNNGMAVYEMGKAATAMELIITDLLCEKLGYEPKAGGILTSGGTLANLTALLAARKAMLPNDIWNEGHSQKLAIMVSEQAHYCIDRAAKIMGLGEKGIIKIPTTSNFTMDITALETSLAQVKKEGIEVFAIVGSAPSTATGMYDDLKAIANFSKKNKLWFHVDGAHGGAAIFSAKYKNKLKGISEADSVVIDGHKMMMMPTITTALLFKNRAHSHATFSQKADYLLEQSTEEDWYNLAKRTFECTKSMMSLHWYTLLKTYGETIFDDFVTSLYDLGQGFAEIIRNHSSFELAVDPMSNIVCFRYVSTKLDTTSLNSINEKIRLAILEEGEFYIVQTKLRGIHYLRTTIMNPYTTPAHLEILLDKAEALATANLPTAENS</sequence>
<dbReference type="RefSeq" id="WP_072763673.1">
    <property type="nucleotide sequence ID" value="NZ_FQYX01000006.1"/>
</dbReference>
<dbReference type="PANTHER" id="PTHR45677">
    <property type="entry name" value="GLUTAMATE DECARBOXYLASE-RELATED"/>
    <property type="match status" value="1"/>
</dbReference>
<evidence type="ECO:0000256" key="1">
    <source>
        <dbReference type="ARBA" id="ARBA00001933"/>
    </source>
</evidence>
<keyword evidence="3" id="KW-0210">Decarboxylase</keyword>
<evidence type="ECO:0000256" key="2">
    <source>
        <dbReference type="ARBA" id="ARBA00009533"/>
    </source>
</evidence>
<dbReference type="GO" id="GO:0005737">
    <property type="term" value="C:cytoplasm"/>
    <property type="evidence" value="ECO:0007669"/>
    <property type="project" value="TreeGrafter"/>
</dbReference>
<dbReference type="Gene3D" id="3.90.1150.170">
    <property type="match status" value="1"/>
</dbReference>
<evidence type="ECO:0000256" key="3">
    <source>
        <dbReference type="ARBA" id="ARBA00022793"/>
    </source>
</evidence>
<evidence type="ECO:0000313" key="8">
    <source>
        <dbReference type="EMBL" id="SHI82155.1"/>
    </source>
</evidence>
<dbReference type="GO" id="GO:0016831">
    <property type="term" value="F:carboxy-lyase activity"/>
    <property type="evidence" value="ECO:0007669"/>
    <property type="project" value="UniProtKB-KW"/>
</dbReference>
<feature type="modified residue" description="N6-(pyridoxal phosphate)lysine" evidence="6">
    <location>
        <position position="298"/>
    </location>
</feature>
<evidence type="ECO:0000256" key="5">
    <source>
        <dbReference type="ARBA" id="ARBA00023239"/>
    </source>
</evidence>
<keyword evidence="9" id="KW-1185">Reference proteome</keyword>
<keyword evidence="5 7" id="KW-0456">Lyase</keyword>
<comment type="cofactor">
    <cofactor evidence="1 6 7">
        <name>pyridoxal 5'-phosphate</name>
        <dbReference type="ChEBI" id="CHEBI:597326"/>
    </cofactor>
</comment>
<dbReference type="EMBL" id="FQYX01000006">
    <property type="protein sequence ID" value="SHI82155.1"/>
    <property type="molecule type" value="Genomic_DNA"/>
</dbReference>
<evidence type="ECO:0000313" key="9">
    <source>
        <dbReference type="Proteomes" id="UP000184231"/>
    </source>
</evidence>